<dbReference type="PROSITE" id="PS51257">
    <property type="entry name" value="PROKAR_LIPOPROTEIN"/>
    <property type="match status" value="1"/>
</dbReference>
<sequence>MTSKLKWTLLAAAMPALIACGSGSSDSSSDSSNNATVEKSYAKLGKRVRLDVTQGLDTYNENMTFEWKVTSKPDGSNVALNASKAISPYFTPDVVGDYTFELESAVSGTSSTTKQTIEVTDASQNVAPIIDIATPPSVALAKSIEIPSNAVDLDGDVLTYQWALLSTPDNATMKLTGSGASTAVLLSNTAGDYKLKLTVSDGYESASQEVTVSYSAENIAPVANAGGVKSLEIRETATLDGSGSYDGNEDAITYTWKLLSKPENSTAELSDSTVAKPDFTPDQVGDYLFSLTVNDGELTSEADMVRLSASATGSSEIIFTFGDEKTIHALPFAIPPITLDKTITGDAPDYVLVGTYTLEAVGKDYTISEITEMDFRGEDYAPKMTGIELNQVLHAGDVAYVKMWAKPTNGARTNVVYSFILDSDFTNYMGVAYDLSAEAN</sequence>
<feature type="domain" description="PKD/Chitinase" evidence="2">
    <location>
        <begin position="222"/>
        <end position="311"/>
    </location>
</feature>
<dbReference type="InterPro" id="IPR029865">
    <property type="entry name" value="KIAA0319-like"/>
</dbReference>
<dbReference type="PANTHER" id="PTHR46182">
    <property type="entry name" value="FI19480P1"/>
    <property type="match status" value="1"/>
</dbReference>
<evidence type="ECO:0000313" key="3">
    <source>
        <dbReference type="EMBL" id="KDN27258.1"/>
    </source>
</evidence>
<protein>
    <recommendedName>
        <fullName evidence="2">PKD/Chitinase domain-containing protein</fullName>
    </recommendedName>
</protein>
<dbReference type="SMART" id="SM00089">
    <property type="entry name" value="PKD"/>
    <property type="match status" value="2"/>
</dbReference>
<evidence type="ECO:0000259" key="2">
    <source>
        <dbReference type="SMART" id="SM00089"/>
    </source>
</evidence>
<keyword evidence="1" id="KW-0732">Signal</keyword>
<dbReference type="PANTHER" id="PTHR46182:SF2">
    <property type="entry name" value="FI19480P1"/>
    <property type="match status" value="1"/>
</dbReference>
<reference evidence="3 4" key="1">
    <citation type="submission" date="2014-02" db="EMBL/GenBank/DDBJ databases">
        <title>Vibrio fortis Dalian14 Genome Sequencing.</title>
        <authorList>
            <person name="Wang Y."/>
            <person name="Song L."/>
            <person name="Liu G."/>
            <person name="Ding J."/>
        </authorList>
    </citation>
    <scope>NUCLEOTIDE SEQUENCE [LARGE SCALE GENOMIC DNA]</scope>
    <source>
        <strain evidence="3 4">Dalian14</strain>
    </source>
</reference>
<organism evidence="3 4">
    <name type="scientific">Vibrio fortis</name>
    <dbReference type="NCBI Taxonomy" id="212667"/>
    <lineage>
        <taxon>Bacteria</taxon>
        <taxon>Pseudomonadati</taxon>
        <taxon>Pseudomonadota</taxon>
        <taxon>Gammaproteobacteria</taxon>
        <taxon>Vibrionales</taxon>
        <taxon>Vibrionaceae</taxon>
        <taxon>Vibrio</taxon>
    </lineage>
</organism>
<dbReference type="Pfam" id="PF22352">
    <property type="entry name" value="K319L-like_PKD"/>
    <property type="match status" value="2"/>
</dbReference>
<dbReference type="GO" id="GO:0031410">
    <property type="term" value="C:cytoplasmic vesicle"/>
    <property type="evidence" value="ECO:0007669"/>
    <property type="project" value="TreeGrafter"/>
</dbReference>
<dbReference type="EMBL" id="JFFR01000027">
    <property type="protein sequence ID" value="KDN27258.1"/>
    <property type="molecule type" value="Genomic_DNA"/>
</dbReference>
<feature type="signal peptide" evidence="1">
    <location>
        <begin position="1"/>
        <end position="19"/>
    </location>
</feature>
<evidence type="ECO:0000256" key="1">
    <source>
        <dbReference type="SAM" id="SignalP"/>
    </source>
</evidence>
<keyword evidence="4" id="KW-1185">Reference proteome</keyword>
<dbReference type="OrthoDB" id="9758386at2"/>
<evidence type="ECO:0000313" key="4">
    <source>
        <dbReference type="Proteomes" id="UP000027219"/>
    </source>
</evidence>
<dbReference type="AlphaFoldDB" id="A0A066USV2"/>
<dbReference type="Gene3D" id="2.60.40.10">
    <property type="entry name" value="Immunoglobulins"/>
    <property type="match status" value="3"/>
</dbReference>
<feature type="chain" id="PRO_5001627512" description="PKD/Chitinase domain-containing protein" evidence="1">
    <location>
        <begin position="20"/>
        <end position="440"/>
    </location>
</feature>
<dbReference type="Proteomes" id="UP000027219">
    <property type="component" value="Unassembled WGS sequence"/>
</dbReference>
<accession>A0A066USV2</accession>
<dbReference type="InterPro" id="IPR022409">
    <property type="entry name" value="PKD/Chitinase_dom"/>
</dbReference>
<dbReference type="SUPFAM" id="SSF49299">
    <property type="entry name" value="PKD domain"/>
    <property type="match status" value="2"/>
</dbReference>
<name>A0A066USV2_9VIBR</name>
<gene>
    <name evidence="3" type="ORF">VFDL14_20370</name>
</gene>
<feature type="domain" description="PKD/Chitinase" evidence="2">
    <location>
        <begin position="121"/>
        <end position="217"/>
    </location>
</feature>
<dbReference type="RefSeq" id="WP_032552616.1">
    <property type="nucleotide sequence ID" value="NZ_JFFR01000027.1"/>
</dbReference>
<dbReference type="STRING" id="212667.VFDL14_20370"/>
<dbReference type="InterPro" id="IPR035986">
    <property type="entry name" value="PKD_dom_sf"/>
</dbReference>
<dbReference type="GO" id="GO:0016020">
    <property type="term" value="C:membrane"/>
    <property type="evidence" value="ECO:0007669"/>
    <property type="project" value="TreeGrafter"/>
</dbReference>
<proteinExistence type="predicted"/>
<comment type="caution">
    <text evidence="3">The sequence shown here is derived from an EMBL/GenBank/DDBJ whole genome shotgun (WGS) entry which is preliminary data.</text>
</comment>
<dbReference type="InterPro" id="IPR013783">
    <property type="entry name" value="Ig-like_fold"/>
</dbReference>